<name>A0A7I9YZA3_MYCBU</name>
<feature type="domain" description="PPE-PPW subfamily C-terminal" evidence="4">
    <location>
        <begin position="394"/>
        <end position="438"/>
    </location>
</feature>
<comment type="caution">
    <text evidence="5">The sequence shown here is derived from an EMBL/GenBank/DDBJ whole genome shotgun (WGS) entry which is preliminary data.</text>
</comment>
<gene>
    <name evidence="5" type="primary">PPE1</name>
    <name evidence="5" type="ORF">MBOU_59850</name>
</gene>
<dbReference type="GO" id="GO:0052572">
    <property type="term" value="P:response to host immune response"/>
    <property type="evidence" value="ECO:0007669"/>
    <property type="project" value="TreeGrafter"/>
</dbReference>
<dbReference type="Gene3D" id="1.20.1260.20">
    <property type="entry name" value="PPE superfamily"/>
    <property type="match status" value="1"/>
</dbReference>
<feature type="domain" description="PPE" evidence="3">
    <location>
        <begin position="1"/>
        <end position="141"/>
    </location>
</feature>
<feature type="transmembrane region" description="Helical" evidence="2">
    <location>
        <begin position="193"/>
        <end position="211"/>
    </location>
</feature>
<feature type="transmembrane region" description="Helical" evidence="2">
    <location>
        <begin position="223"/>
        <end position="247"/>
    </location>
</feature>
<dbReference type="InterPro" id="IPR038332">
    <property type="entry name" value="PPE_sf"/>
</dbReference>
<dbReference type="Pfam" id="PF00823">
    <property type="entry name" value="PPE"/>
    <property type="match status" value="1"/>
</dbReference>
<keyword evidence="2" id="KW-0472">Membrane</keyword>
<evidence type="ECO:0000313" key="6">
    <source>
        <dbReference type="Proteomes" id="UP000465360"/>
    </source>
</evidence>
<sequence length="447" mass="46329">MLVAAQQWQELSNEYSRTAVELGQLLTQVEASSWQGASAAQYAAAHVPYLAWLEQASIDSALTAVRHEAAATAYSTALAAMPTLAELAANHVVHGVLVATNFFGINTIPIALNEADYARMWVQAATTMATYQTMAEAATFAVPSAQAAPPILTPGAEAQNVQDPVGWITQLINDITQFMADPYGNFLRFFEQLGVGPGAAVILAIIALQLYDFLWYPYYASYGLLLLPFFTPALSALSALSALTYLLQQPPVEPLPVPTAPGEAVQDGSNVAAAAMATPSATAGATAQIGNTATSTPGAAAVSSVTSAAGLSYAVLGLAPPGISFGPKAGTKARDTVTDDLEAAAAARMGTALARARRRRRATIGAHGYRDEFLDATAHLAEPAAPVEAESTSVASDHGAGPVGFTGTIPAHDSSAAGMVQGTRDRTSITMPLLPSTWAADNETPEQ</sequence>
<evidence type="ECO:0000256" key="1">
    <source>
        <dbReference type="ARBA" id="ARBA00010652"/>
    </source>
</evidence>
<dbReference type="InterPro" id="IPR043641">
    <property type="entry name" value="PPE-PPW_C"/>
</dbReference>
<evidence type="ECO:0000313" key="5">
    <source>
        <dbReference type="EMBL" id="GFG93943.1"/>
    </source>
</evidence>
<reference evidence="5 6" key="1">
    <citation type="journal article" date="2019" name="Emerg. Microbes Infect.">
        <title>Comprehensive subspecies identification of 175 nontuberculous mycobacteria species based on 7547 genomic profiles.</title>
        <authorList>
            <person name="Matsumoto Y."/>
            <person name="Kinjo T."/>
            <person name="Motooka D."/>
            <person name="Nabeya D."/>
            <person name="Jung N."/>
            <person name="Uechi K."/>
            <person name="Horii T."/>
            <person name="Iida T."/>
            <person name="Fujita J."/>
            <person name="Nakamura S."/>
        </authorList>
    </citation>
    <scope>NUCLEOTIDE SEQUENCE [LARGE SCALE GENOMIC DNA]</scope>
    <source>
        <strain evidence="5 6">JCM 30725</strain>
    </source>
</reference>
<proteinExistence type="inferred from homology"/>
<dbReference type="EMBL" id="BLKZ01000002">
    <property type="protein sequence ID" value="GFG93943.1"/>
    <property type="molecule type" value="Genomic_DNA"/>
</dbReference>
<dbReference type="InterPro" id="IPR000030">
    <property type="entry name" value="PPE_dom"/>
</dbReference>
<keyword evidence="2" id="KW-0812">Transmembrane</keyword>
<organism evidence="5 6">
    <name type="scientific">Mycobacterium bourgelatii</name>
    <dbReference type="NCBI Taxonomy" id="1273442"/>
    <lineage>
        <taxon>Bacteria</taxon>
        <taxon>Bacillati</taxon>
        <taxon>Actinomycetota</taxon>
        <taxon>Actinomycetes</taxon>
        <taxon>Mycobacteriales</taxon>
        <taxon>Mycobacteriaceae</taxon>
        <taxon>Mycobacterium</taxon>
    </lineage>
</organism>
<accession>A0A7I9YZA3</accession>
<keyword evidence="6" id="KW-1185">Reference proteome</keyword>
<dbReference type="SUPFAM" id="SSF140459">
    <property type="entry name" value="PE/PPE dimer-like"/>
    <property type="match status" value="1"/>
</dbReference>
<evidence type="ECO:0000259" key="4">
    <source>
        <dbReference type="Pfam" id="PF18878"/>
    </source>
</evidence>
<comment type="similarity">
    <text evidence="1">Belongs to the mycobacterial PPE family.</text>
</comment>
<dbReference type="Pfam" id="PF18878">
    <property type="entry name" value="PPE-PPW"/>
    <property type="match status" value="1"/>
</dbReference>
<dbReference type="PANTHER" id="PTHR46766:SF1">
    <property type="entry name" value="GLUTAMINE-RICH PROTEIN 2"/>
    <property type="match status" value="1"/>
</dbReference>
<evidence type="ECO:0000259" key="3">
    <source>
        <dbReference type="Pfam" id="PF00823"/>
    </source>
</evidence>
<dbReference type="AlphaFoldDB" id="A0A7I9YZA3"/>
<keyword evidence="2" id="KW-1133">Transmembrane helix</keyword>
<dbReference type="Proteomes" id="UP000465360">
    <property type="component" value="Unassembled WGS sequence"/>
</dbReference>
<dbReference type="PANTHER" id="PTHR46766">
    <property type="entry name" value="GLUTAMINE-RICH PROTEIN 2"/>
    <property type="match status" value="1"/>
</dbReference>
<evidence type="ECO:0000256" key="2">
    <source>
        <dbReference type="SAM" id="Phobius"/>
    </source>
</evidence>
<protein>
    <submittedName>
        <fullName evidence="5">Putative PPE family protein PPE1</fullName>
    </submittedName>
</protein>